<proteinExistence type="predicted"/>
<protein>
    <submittedName>
        <fullName evidence="1">Reverse transcriptase domain</fullName>
    </submittedName>
</protein>
<dbReference type="OrthoDB" id="10014409at2759"/>
<keyword evidence="1" id="KW-0808">Transferase</keyword>
<keyword evidence="2" id="KW-1185">Reference proteome</keyword>
<dbReference type="AlphaFoldDB" id="A0A5E4MAZ5"/>
<accession>A0A5E4MAZ5</accession>
<keyword evidence="1" id="KW-0695">RNA-directed DNA polymerase</keyword>
<sequence>MYNKKKYPVVSYHVLLPIEQKSCTEDINFKQAYDSIKKSSLWRMMNELGIPANLVRLVKACVQNSKCNVKFNYVMSDNFSVETGLRLGDELCTCVYAFFCKHNGEKNNRFLSLYVY</sequence>
<evidence type="ECO:0000313" key="2">
    <source>
        <dbReference type="Proteomes" id="UP000325440"/>
    </source>
</evidence>
<evidence type="ECO:0000313" key="1">
    <source>
        <dbReference type="EMBL" id="VVC28581.1"/>
    </source>
</evidence>
<dbReference type="EMBL" id="CABPRJ010000482">
    <property type="protein sequence ID" value="VVC28581.1"/>
    <property type="molecule type" value="Genomic_DNA"/>
</dbReference>
<dbReference type="Proteomes" id="UP000325440">
    <property type="component" value="Unassembled WGS sequence"/>
</dbReference>
<reference evidence="1 2" key="1">
    <citation type="submission" date="2019-08" db="EMBL/GenBank/DDBJ databases">
        <authorList>
            <person name="Alioto T."/>
            <person name="Alioto T."/>
            <person name="Gomez Garrido J."/>
        </authorList>
    </citation>
    <scope>NUCLEOTIDE SEQUENCE [LARGE SCALE GENOMIC DNA]</scope>
</reference>
<dbReference type="GO" id="GO:0003964">
    <property type="term" value="F:RNA-directed DNA polymerase activity"/>
    <property type="evidence" value="ECO:0007669"/>
    <property type="project" value="UniProtKB-KW"/>
</dbReference>
<organism evidence="1 2">
    <name type="scientific">Cinara cedri</name>
    <dbReference type="NCBI Taxonomy" id="506608"/>
    <lineage>
        <taxon>Eukaryota</taxon>
        <taxon>Metazoa</taxon>
        <taxon>Ecdysozoa</taxon>
        <taxon>Arthropoda</taxon>
        <taxon>Hexapoda</taxon>
        <taxon>Insecta</taxon>
        <taxon>Pterygota</taxon>
        <taxon>Neoptera</taxon>
        <taxon>Paraneoptera</taxon>
        <taxon>Hemiptera</taxon>
        <taxon>Sternorrhyncha</taxon>
        <taxon>Aphidomorpha</taxon>
        <taxon>Aphidoidea</taxon>
        <taxon>Aphididae</taxon>
        <taxon>Lachninae</taxon>
        <taxon>Cinara</taxon>
    </lineage>
</organism>
<gene>
    <name evidence="1" type="ORF">CINCED_3A018981</name>
</gene>
<name>A0A5E4MAZ5_9HEMI</name>
<keyword evidence="1" id="KW-0548">Nucleotidyltransferase</keyword>